<feature type="domain" description="RING-type" evidence="11">
    <location>
        <begin position="1056"/>
        <end position="1103"/>
    </location>
</feature>
<evidence type="ECO:0008006" key="15">
    <source>
        <dbReference type="Google" id="ProtNLM"/>
    </source>
</evidence>
<dbReference type="GO" id="GO:0043161">
    <property type="term" value="P:proteasome-mediated ubiquitin-dependent protein catabolic process"/>
    <property type="evidence" value="ECO:0007669"/>
    <property type="project" value="TreeGrafter"/>
</dbReference>
<dbReference type="CDD" id="cd22585">
    <property type="entry name" value="Rcat_RBR_DEAH12-like"/>
    <property type="match status" value="1"/>
</dbReference>
<dbReference type="GO" id="GO:0004842">
    <property type="term" value="F:ubiquitin-protein transferase activity"/>
    <property type="evidence" value="ECO:0007669"/>
    <property type="project" value="TreeGrafter"/>
</dbReference>
<dbReference type="CDD" id="cd16449">
    <property type="entry name" value="RING-HC"/>
    <property type="match status" value="1"/>
</dbReference>
<evidence type="ECO:0000256" key="6">
    <source>
        <dbReference type="ARBA" id="ARBA00022786"/>
    </source>
</evidence>
<dbReference type="CDD" id="cd20335">
    <property type="entry name" value="BRcat_RBR"/>
    <property type="match status" value="1"/>
</dbReference>
<dbReference type="InterPro" id="IPR001841">
    <property type="entry name" value="Znf_RING"/>
</dbReference>
<evidence type="ECO:0000256" key="1">
    <source>
        <dbReference type="ARBA" id="ARBA00004906"/>
    </source>
</evidence>
<evidence type="ECO:0000256" key="9">
    <source>
        <dbReference type="PROSITE-ProRule" id="PRU00175"/>
    </source>
</evidence>
<keyword evidence="8" id="KW-0694">RNA-binding</keyword>
<dbReference type="SMART" id="SM00647">
    <property type="entry name" value="IBR"/>
    <property type="match status" value="2"/>
</dbReference>
<dbReference type="GO" id="GO:0000151">
    <property type="term" value="C:ubiquitin ligase complex"/>
    <property type="evidence" value="ECO:0007669"/>
    <property type="project" value="TreeGrafter"/>
</dbReference>
<evidence type="ECO:0000256" key="7">
    <source>
        <dbReference type="ARBA" id="ARBA00022833"/>
    </source>
</evidence>
<dbReference type="PROSITE" id="PS50089">
    <property type="entry name" value="ZF_RING_2"/>
    <property type="match status" value="1"/>
</dbReference>
<reference evidence="13" key="1">
    <citation type="submission" date="2021-01" db="EMBL/GenBank/DDBJ databases">
        <authorList>
            <consortium name="Genoscope - CEA"/>
            <person name="William W."/>
        </authorList>
    </citation>
    <scope>NUCLEOTIDE SEQUENCE</scope>
</reference>
<evidence type="ECO:0000313" key="13">
    <source>
        <dbReference type="EMBL" id="CAD8050732.1"/>
    </source>
</evidence>
<organism evidence="13 14">
    <name type="scientific">Paramecium sonneborni</name>
    <dbReference type="NCBI Taxonomy" id="65129"/>
    <lineage>
        <taxon>Eukaryota</taxon>
        <taxon>Sar</taxon>
        <taxon>Alveolata</taxon>
        <taxon>Ciliophora</taxon>
        <taxon>Intramacronucleata</taxon>
        <taxon>Oligohymenophorea</taxon>
        <taxon>Peniculida</taxon>
        <taxon>Parameciidae</taxon>
        <taxon>Paramecium</taxon>
    </lineage>
</organism>
<dbReference type="SMART" id="SM00184">
    <property type="entry name" value="RING"/>
    <property type="match status" value="1"/>
</dbReference>
<protein>
    <recommendedName>
        <fullName evidence="15">RING-type domain-containing protein</fullName>
    </recommendedName>
</protein>
<evidence type="ECO:0000256" key="5">
    <source>
        <dbReference type="ARBA" id="ARBA00022771"/>
    </source>
</evidence>
<dbReference type="InterPro" id="IPR002867">
    <property type="entry name" value="IBR_dom"/>
</dbReference>
<dbReference type="InterPro" id="IPR044066">
    <property type="entry name" value="TRIAD_supradom"/>
</dbReference>
<sequence>MDQFQIAESSIQVQNYYIARESLLNHKQQYFRTILQKLQLNNEDQGQLKIIIDQTNQKLDLPNSLDLKFATSLPNKIDEQIQFLIVNETIQIESQNVEELQYQCIPQFNLSYSFLWKENVERVDQIYEYLLKYIHEEQDVLIYCKNVNEIQLLANTLGQFGQIQVRLTPEFNNFYQKLDQRKTNQTNHIIYLLIEPQYLESEYITLIIHTQYKEIRQSFIKNSLTIKDVLLSRQELIIREIPKSNQQGVQIIYNFPNEIYCSLPPKEINIDLYQKENFVEQFDKSKNSAIIKGALNTSGILLQYQKNSNLTIRTSQLWSIKGDAYSWIEIIEQLGTFINSILLNIDFDKNQSIFELTQLEKWCEENLINLYKGILILLYVQKFSQEYNCPQINILNVDGLNMPPVRRSSSMQIVQEDKPLVEEQLKLNFPTAELKEDRLYHIQEQSFKLHQRCIQQQKGRLQQHIHILALQDNQIIYLHNKNRKPSLTQKEMIINNVGNAILEELWKNQGIEINELEIKYNCSIEPSLNLNLISIYSDEKVDMSELQTRIEQVKENLKTQIMEIKHISGKKLIFQSGAVISEWIKQHESKEFKLVGLPPKITEVDIKELFEDFTVITHLKLNYLENETQAQIVIEDKDDMPYIIQAYDQSEYQDRIINVITEKTNLQQQKINQQKFILNIIWYAKQCSGTCVVIFNEITQATNCINQFNNQVLDGKQIKIIQIDEFTLSFQNLSPLTTEIDILMLCGGKKNIKYMDLQSRILQESKDDYSQRIIHLINRSIEKNEKKDVDFNHTHLIRKTGGKRKAKIQISSIHTMQKLLEILNGQTIQFGVNIVKIHSQGQYYQYHKMPNQIKSHVLNILKEYEKFNFKVQFEQGNQSKQEIQMAIQSHNILVHQQLDQILTTFLQGFKIDVQNNGDFLFTTFGQNKLKDFEKLDGNIYFMIDQYNKMIRVCCQKEKLQEITDYVNQITQAVVSHKLTIPPGAIKELVGLKGQGLESIKKQFNLVQIKYKQQSKELYLEGSGQNIQDAVSCIENAVSATTLDGETVQNEAKQAECPICFDTIKHSYLLQGCGHKCCLECISLHCSSILQDAKLFPVRCPVCNEKMILNDIFQLIGQVNKDTLINLALNKFVQDNNETLTYCYTPGCNNFEQIQIQEKAIYCSMCQKQYCCQCKALRHPGLTCEENKIGDQGLLQKLMKEQDIRKCPSCQALIQRIDGCYRVTCSVCHKSICWKNNKKGAPCMQVFKTASECYEHLSKEHGGYW</sequence>
<dbReference type="PANTHER" id="PTHR22770:SF13">
    <property type="entry name" value="RING-TYPE DOMAIN-CONTAINING PROTEIN"/>
    <property type="match status" value="1"/>
</dbReference>
<evidence type="ECO:0000313" key="14">
    <source>
        <dbReference type="Proteomes" id="UP000692954"/>
    </source>
</evidence>
<dbReference type="InterPro" id="IPR051628">
    <property type="entry name" value="LUBAC_E3_Ligases"/>
</dbReference>
<keyword evidence="5 9" id="KW-0863">Zinc-finger</keyword>
<dbReference type="GO" id="GO:0097039">
    <property type="term" value="P:protein linear polyubiquitination"/>
    <property type="evidence" value="ECO:0007669"/>
    <property type="project" value="TreeGrafter"/>
</dbReference>
<dbReference type="AlphaFoldDB" id="A0A8S1KDC4"/>
<dbReference type="GO" id="GO:0008270">
    <property type="term" value="F:zinc ion binding"/>
    <property type="evidence" value="ECO:0007669"/>
    <property type="project" value="UniProtKB-KW"/>
</dbReference>
<evidence type="ECO:0000256" key="4">
    <source>
        <dbReference type="ARBA" id="ARBA00022737"/>
    </source>
</evidence>
<name>A0A8S1KDC4_9CILI</name>
<feature type="domain" description="RING-type" evidence="12">
    <location>
        <begin position="1052"/>
        <end position="1264"/>
    </location>
</feature>
<keyword evidence="10" id="KW-0175">Coiled coil</keyword>
<evidence type="ECO:0000256" key="3">
    <source>
        <dbReference type="ARBA" id="ARBA00022723"/>
    </source>
</evidence>
<evidence type="ECO:0000259" key="11">
    <source>
        <dbReference type="PROSITE" id="PS50089"/>
    </source>
</evidence>
<dbReference type="GO" id="GO:0003723">
    <property type="term" value="F:RNA binding"/>
    <property type="evidence" value="ECO:0007669"/>
    <property type="project" value="UniProtKB-UniRule"/>
</dbReference>
<dbReference type="PROSITE" id="PS51873">
    <property type="entry name" value="TRIAD"/>
    <property type="match status" value="1"/>
</dbReference>
<dbReference type="PANTHER" id="PTHR22770">
    <property type="entry name" value="UBIQUITIN CONJUGATING ENZYME 7 INTERACTING PROTEIN-RELATED"/>
    <property type="match status" value="1"/>
</dbReference>
<keyword evidence="14" id="KW-1185">Reference proteome</keyword>
<accession>A0A8S1KDC4</accession>
<dbReference type="GO" id="GO:0043130">
    <property type="term" value="F:ubiquitin binding"/>
    <property type="evidence" value="ECO:0007669"/>
    <property type="project" value="TreeGrafter"/>
</dbReference>
<keyword evidence="3" id="KW-0479">Metal-binding</keyword>
<evidence type="ECO:0000256" key="8">
    <source>
        <dbReference type="PROSITE-ProRule" id="PRU00117"/>
    </source>
</evidence>
<dbReference type="EMBL" id="CAJJDN010000005">
    <property type="protein sequence ID" value="CAD8050732.1"/>
    <property type="molecule type" value="Genomic_DNA"/>
</dbReference>
<keyword evidence="7" id="KW-0862">Zinc</keyword>
<dbReference type="OrthoDB" id="1431934at2759"/>
<comment type="pathway">
    <text evidence="1">Protein modification; protein ubiquitination.</text>
</comment>
<evidence type="ECO:0000259" key="12">
    <source>
        <dbReference type="PROSITE" id="PS51873"/>
    </source>
</evidence>
<keyword evidence="6" id="KW-0833">Ubl conjugation pathway</keyword>
<keyword evidence="2" id="KW-0808">Transferase</keyword>
<gene>
    <name evidence="13" type="ORF">PSON_ATCC_30995.1.T0050165</name>
</gene>
<dbReference type="Pfam" id="PF01485">
    <property type="entry name" value="IBR"/>
    <property type="match status" value="1"/>
</dbReference>
<dbReference type="PROSITE" id="PS50084">
    <property type="entry name" value="KH_TYPE_1"/>
    <property type="match status" value="1"/>
</dbReference>
<keyword evidence="4" id="KW-0677">Repeat</keyword>
<dbReference type="CDD" id="cd00590">
    <property type="entry name" value="RRM_SF"/>
    <property type="match status" value="1"/>
</dbReference>
<evidence type="ECO:0000256" key="2">
    <source>
        <dbReference type="ARBA" id="ARBA00022679"/>
    </source>
</evidence>
<proteinExistence type="predicted"/>
<dbReference type="Proteomes" id="UP000692954">
    <property type="component" value="Unassembled WGS sequence"/>
</dbReference>
<dbReference type="FunFam" id="1.20.120.1750:FF:000041">
    <property type="entry name" value="Zinc finger protein"/>
    <property type="match status" value="1"/>
</dbReference>
<evidence type="ECO:0000256" key="10">
    <source>
        <dbReference type="SAM" id="Coils"/>
    </source>
</evidence>
<feature type="coiled-coil region" evidence="10">
    <location>
        <begin position="536"/>
        <end position="563"/>
    </location>
</feature>
<comment type="caution">
    <text evidence="13">The sequence shown here is derived from an EMBL/GenBank/DDBJ whole genome shotgun (WGS) entry which is preliminary data.</text>
</comment>